<reference evidence="1 2" key="1">
    <citation type="submission" date="2020-04" db="EMBL/GenBank/DDBJ databases">
        <title>Perkinsus olseni comparative genomics.</title>
        <authorList>
            <person name="Bogema D.R."/>
        </authorList>
    </citation>
    <scope>NUCLEOTIDE SEQUENCE [LARGE SCALE GENOMIC DNA]</scope>
    <source>
        <strain evidence="1">ATCC PRA-205</strain>
    </source>
</reference>
<gene>
    <name evidence="1" type="ORF">FOZ62_021900</name>
</gene>
<evidence type="ECO:0000313" key="1">
    <source>
        <dbReference type="EMBL" id="KAF4734113.1"/>
    </source>
</evidence>
<dbReference type="Proteomes" id="UP000574390">
    <property type="component" value="Unassembled WGS sequence"/>
</dbReference>
<evidence type="ECO:0000313" key="2">
    <source>
        <dbReference type="Proteomes" id="UP000574390"/>
    </source>
</evidence>
<name>A0A7J6SMT8_PEROL</name>
<dbReference type="AlphaFoldDB" id="A0A7J6SMT8"/>
<proteinExistence type="predicted"/>
<dbReference type="EMBL" id="JABANM010013570">
    <property type="protein sequence ID" value="KAF4734113.1"/>
    <property type="molecule type" value="Genomic_DNA"/>
</dbReference>
<organism evidence="1 2">
    <name type="scientific">Perkinsus olseni</name>
    <name type="common">Perkinsus atlanticus</name>
    <dbReference type="NCBI Taxonomy" id="32597"/>
    <lineage>
        <taxon>Eukaryota</taxon>
        <taxon>Sar</taxon>
        <taxon>Alveolata</taxon>
        <taxon>Perkinsozoa</taxon>
        <taxon>Perkinsea</taxon>
        <taxon>Perkinsida</taxon>
        <taxon>Perkinsidae</taxon>
        <taxon>Perkinsus</taxon>
    </lineage>
</organism>
<protein>
    <submittedName>
        <fullName evidence="1">Uncharacterized protein</fullName>
    </submittedName>
</protein>
<comment type="caution">
    <text evidence="1">The sequence shown here is derived from an EMBL/GenBank/DDBJ whole genome shotgun (WGS) entry which is preliminary data.</text>
</comment>
<accession>A0A7J6SMT8</accession>
<feature type="non-terminal residue" evidence="1">
    <location>
        <position position="1"/>
    </location>
</feature>
<sequence length="121" mass="13042">MATHFVNQEQQGNYLACIMLLEDTSIGNLNVLNPATLSPNRPFMIETVMQVVAGFIGICVKNGQLDKAASLAQQVVEKMPTALRELHAAHRSVVEAYLFDTALGVAYAAAEADPKLLGDRA</sequence>